<keyword evidence="2" id="KW-1185">Reference proteome</keyword>
<dbReference type="Proteomes" id="UP000606490">
    <property type="component" value="Unassembled WGS sequence"/>
</dbReference>
<dbReference type="EMBL" id="JAEUXJ010000006">
    <property type="protein sequence ID" value="MBL6456932.1"/>
    <property type="molecule type" value="Genomic_DNA"/>
</dbReference>
<evidence type="ECO:0000313" key="2">
    <source>
        <dbReference type="Proteomes" id="UP000606490"/>
    </source>
</evidence>
<dbReference type="RefSeq" id="WP_202826670.1">
    <property type="nucleotide sequence ID" value="NZ_JAEUXJ010000006.1"/>
</dbReference>
<comment type="caution">
    <text evidence="1">The sequence shown here is derived from an EMBL/GenBank/DDBJ whole genome shotgun (WGS) entry which is preliminary data.</text>
</comment>
<sequence>MPQILPALRACLGGDLGAFVDDVRPSGNGRLEIRVRRGRATERCLASPAGQVAMRLPLPDAAPPEPAATAFFLERRCVDARRVAAPGGTILGWLAYPAC</sequence>
<evidence type="ECO:0000313" key="1">
    <source>
        <dbReference type="EMBL" id="MBL6456932.1"/>
    </source>
</evidence>
<proteinExistence type="predicted"/>
<gene>
    <name evidence="1" type="ORF">JMJ55_16465</name>
</gene>
<name>A0ABS1V5G4_9PROT</name>
<accession>A0ABS1V5G4</accession>
<organism evidence="1 2">
    <name type="scientific">Belnapia mucosa</name>
    <dbReference type="NCBI Taxonomy" id="2804532"/>
    <lineage>
        <taxon>Bacteria</taxon>
        <taxon>Pseudomonadati</taxon>
        <taxon>Pseudomonadota</taxon>
        <taxon>Alphaproteobacteria</taxon>
        <taxon>Acetobacterales</taxon>
        <taxon>Roseomonadaceae</taxon>
        <taxon>Belnapia</taxon>
    </lineage>
</organism>
<protein>
    <submittedName>
        <fullName evidence="1">Uncharacterized protein</fullName>
    </submittedName>
</protein>
<reference evidence="1 2" key="1">
    <citation type="submission" date="2021-01" db="EMBL/GenBank/DDBJ databases">
        <title>Belnapia mucosa sp. nov. and Belnapia arida sp. nov., isolated from the Tabernas Desert (Almeria, Spain).</title>
        <authorList>
            <person name="Molina-Menor E."/>
            <person name="Vidal-Verdu A."/>
            <person name="Calonge A."/>
            <person name="Satari L."/>
            <person name="Pereto Magraner J."/>
            <person name="Porcar Miralles M."/>
        </authorList>
    </citation>
    <scope>NUCLEOTIDE SEQUENCE [LARGE SCALE GENOMIC DNA]</scope>
    <source>
        <strain evidence="1 2">T6</strain>
    </source>
</reference>